<evidence type="ECO:0000313" key="2">
    <source>
        <dbReference type="EMBL" id="KER21897.1"/>
    </source>
</evidence>
<dbReference type="KEGG" id="ovi:T265_09879"/>
<keyword evidence="3" id="KW-1185">Reference proteome</keyword>
<proteinExistence type="predicted"/>
<evidence type="ECO:0000313" key="3">
    <source>
        <dbReference type="Proteomes" id="UP000054324"/>
    </source>
</evidence>
<sequence>MLVLNDDNQGDFIRSQEITPLRTSITNTGPAIADVPAIFNEILQLISQIQRRPHRKSRSPKGNSELSSEPEALNIFRTSQMDRLPLLHFLSTGPKGFTRTSYERNWDDHKGNVFWLSSRLEREMNEQRVAVNW</sequence>
<dbReference type="GeneID" id="20324047"/>
<name>A0A074Z8J1_OPIVI</name>
<evidence type="ECO:0000256" key="1">
    <source>
        <dbReference type="SAM" id="MobiDB-lite"/>
    </source>
</evidence>
<dbReference type="RefSeq" id="XP_009174350.1">
    <property type="nucleotide sequence ID" value="XM_009176086.1"/>
</dbReference>
<dbReference type="EMBL" id="KL596933">
    <property type="protein sequence ID" value="KER21897.1"/>
    <property type="molecule type" value="Genomic_DNA"/>
</dbReference>
<feature type="region of interest" description="Disordered" evidence="1">
    <location>
        <begin position="49"/>
        <end position="71"/>
    </location>
</feature>
<accession>A0A074Z8J1</accession>
<organism evidence="2 3">
    <name type="scientific">Opisthorchis viverrini</name>
    <name type="common">Southeast Asian liver fluke</name>
    <dbReference type="NCBI Taxonomy" id="6198"/>
    <lineage>
        <taxon>Eukaryota</taxon>
        <taxon>Metazoa</taxon>
        <taxon>Spiralia</taxon>
        <taxon>Lophotrochozoa</taxon>
        <taxon>Platyhelminthes</taxon>
        <taxon>Trematoda</taxon>
        <taxon>Digenea</taxon>
        <taxon>Opisthorchiida</taxon>
        <taxon>Opisthorchiata</taxon>
        <taxon>Opisthorchiidae</taxon>
        <taxon>Opisthorchis</taxon>
    </lineage>
</organism>
<dbReference type="AlphaFoldDB" id="A0A074Z8J1"/>
<gene>
    <name evidence="2" type="ORF">T265_09879</name>
</gene>
<dbReference type="Proteomes" id="UP000054324">
    <property type="component" value="Unassembled WGS sequence"/>
</dbReference>
<protein>
    <submittedName>
        <fullName evidence="2">Uncharacterized protein</fullName>
    </submittedName>
</protein>
<reference evidence="2 3" key="1">
    <citation type="submission" date="2013-11" db="EMBL/GenBank/DDBJ databases">
        <title>Opisthorchis viverrini - life in the bile duct.</title>
        <authorList>
            <person name="Young N.D."/>
            <person name="Nagarajan N."/>
            <person name="Lin S.J."/>
            <person name="Korhonen P.K."/>
            <person name="Jex A.R."/>
            <person name="Hall R.S."/>
            <person name="Safavi-Hemami H."/>
            <person name="Kaewkong W."/>
            <person name="Bertrand D."/>
            <person name="Gao S."/>
            <person name="Seet Q."/>
            <person name="Wongkham S."/>
            <person name="Teh B.T."/>
            <person name="Wongkham C."/>
            <person name="Intapan P.M."/>
            <person name="Maleewong W."/>
            <person name="Yang X."/>
            <person name="Hu M."/>
            <person name="Wang Z."/>
            <person name="Hofmann A."/>
            <person name="Sternberg P.W."/>
            <person name="Tan P."/>
            <person name="Wang J."/>
            <person name="Gasser R.B."/>
        </authorList>
    </citation>
    <scope>NUCLEOTIDE SEQUENCE [LARGE SCALE GENOMIC DNA]</scope>
</reference>
<dbReference type="CTD" id="20324047"/>